<dbReference type="AlphaFoldDB" id="A0A0E3K439"/>
<keyword evidence="2" id="KW-1185">Reference proteome</keyword>
<sequence length="42" mass="4650">MALREHNGIGLERINNGGVQIFKSNSTVWKFIAAQVAEYTAD</sequence>
<proteinExistence type="predicted"/>
<gene>
    <name evidence="1" type="ORF">CSCA_4989</name>
</gene>
<evidence type="ECO:0000313" key="1">
    <source>
        <dbReference type="EMBL" id="AKA72114.1"/>
    </source>
</evidence>
<name>A0A0E3K439_CLOSL</name>
<organism evidence="1 2">
    <name type="scientific">Clostridium scatologenes</name>
    <dbReference type="NCBI Taxonomy" id="1548"/>
    <lineage>
        <taxon>Bacteria</taxon>
        <taxon>Bacillati</taxon>
        <taxon>Bacillota</taxon>
        <taxon>Clostridia</taxon>
        <taxon>Eubacteriales</taxon>
        <taxon>Clostridiaceae</taxon>
        <taxon>Clostridium</taxon>
    </lineage>
</organism>
<dbReference type="Proteomes" id="UP000033115">
    <property type="component" value="Chromosome"/>
</dbReference>
<dbReference type="KEGG" id="csq:CSCA_4989"/>
<evidence type="ECO:0000313" key="2">
    <source>
        <dbReference type="Proteomes" id="UP000033115"/>
    </source>
</evidence>
<dbReference type="HOGENOM" id="CLU_3249697_0_0_9"/>
<dbReference type="EMBL" id="CP009933">
    <property type="protein sequence ID" value="AKA72114.1"/>
    <property type="molecule type" value="Genomic_DNA"/>
</dbReference>
<reference evidence="1 2" key="1">
    <citation type="journal article" date="2015" name="J. Biotechnol.">
        <title>Complete genome sequence of a malodorant-producing acetogen, Clostridium scatologenes ATCC 25775(T).</title>
        <authorList>
            <person name="Zhu Z."/>
            <person name="Guo T."/>
            <person name="Zheng H."/>
            <person name="Song T."/>
            <person name="Ouyang P."/>
            <person name="Xie J."/>
        </authorList>
    </citation>
    <scope>NUCLEOTIDE SEQUENCE [LARGE SCALE GENOMIC DNA]</scope>
    <source>
        <strain evidence="1 2">ATCC 25775</strain>
    </source>
</reference>
<protein>
    <submittedName>
        <fullName evidence="1">Uncharacterized protein</fullName>
    </submittedName>
</protein>
<accession>A0A0E3K439</accession>